<protein>
    <submittedName>
        <fullName evidence="4">Str. FM013</fullName>
    </submittedName>
</protein>
<dbReference type="InterPro" id="IPR025340">
    <property type="entry name" value="DUF4246"/>
</dbReference>
<dbReference type="PANTHER" id="PTHR33119:SF1">
    <property type="entry name" value="FE2OG DIOXYGENASE DOMAIN-CONTAINING PROTEIN"/>
    <property type="match status" value="1"/>
</dbReference>
<gene>
    <name evidence="4" type="ORF">PCAMFM013_S018g000164</name>
</gene>
<dbReference type="Proteomes" id="UP000053732">
    <property type="component" value="Unassembled WGS sequence"/>
</dbReference>
<dbReference type="PANTHER" id="PTHR33119">
    <property type="entry name" value="IFI3P"/>
    <property type="match status" value="1"/>
</dbReference>
<feature type="domain" description="DUF4246" evidence="3">
    <location>
        <begin position="16"/>
        <end position="89"/>
    </location>
</feature>
<accession>A0A0G4PJX7</accession>
<reference evidence="4 5" key="1">
    <citation type="journal article" date="2014" name="Nat. Commun.">
        <title>Multiple recent horizontal transfers of a large genomic region in cheese making fungi.</title>
        <authorList>
            <person name="Cheeseman K."/>
            <person name="Ropars J."/>
            <person name="Renault P."/>
            <person name="Dupont J."/>
            <person name="Gouzy J."/>
            <person name="Branca A."/>
            <person name="Abraham A.L."/>
            <person name="Ceppi M."/>
            <person name="Conseiller E."/>
            <person name="Debuchy R."/>
            <person name="Malagnac F."/>
            <person name="Goarin A."/>
            <person name="Silar P."/>
            <person name="Lacoste S."/>
            <person name="Sallet E."/>
            <person name="Bensimon A."/>
            <person name="Giraud T."/>
            <person name="Brygoo Y."/>
        </authorList>
    </citation>
    <scope>NUCLEOTIDE SEQUENCE [LARGE SCALE GENOMIC DNA]</scope>
    <source>
        <strain evidence="5">FM 013</strain>
    </source>
</reference>
<dbReference type="STRING" id="1429867.A0A0G4PJX7"/>
<keyword evidence="5" id="KW-1185">Reference proteome</keyword>
<evidence type="ECO:0000313" key="5">
    <source>
        <dbReference type="Proteomes" id="UP000053732"/>
    </source>
</evidence>
<evidence type="ECO:0000313" key="4">
    <source>
        <dbReference type="EMBL" id="CRL26471.1"/>
    </source>
</evidence>
<feature type="region of interest" description="Disordered" evidence="1">
    <location>
        <begin position="220"/>
        <end position="241"/>
    </location>
</feature>
<evidence type="ECO:0000259" key="3">
    <source>
        <dbReference type="Pfam" id="PF21666"/>
    </source>
</evidence>
<dbReference type="EMBL" id="HG793151">
    <property type="protein sequence ID" value="CRL26471.1"/>
    <property type="molecule type" value="Genomic_DNA"/>
</dbReference>
<proteinExistence type="predicted"/>
<evidence type="ECO:0000256" key="1">
    <source>
        <dbReference type="SAM" id="MobiDB-lite"/>
    </source>
</evidence>
<evidence type="ECO:0000259" key="2">
    <source>
        <dbReference type="Pfam" id="PF14033"/>
    </source>
</evidence>
<feature type="compositionally biased region" description="Basic and acidic residues" evidence="1">
    <location>
        <begin position="230"/>
        <end position="241"/>
    </location>
</feature>
<dbReference type="InterPro" id="IPR049207">
    <property type="entry name" value="DUF4246_N"/>
</dbReference>
<organism evidence="4 5">
    <name type="scientific">Penicillium camemberti (strain FM 013)</name>
    <dbReference type="NCBI Taxonomy" id="1429867"/>
    <lineage>
        <taxon>Eukaryota</taxon>
        <taxon>Fungi</taxon>
        <taxon>Dikarya</taxon>
        <taxon>Ascomycota</taxon>
        <taxon>Pezizomycotina</taxon>
        <taxon>Eurotiomycetes</taxon>
        <taxon>Eurotiomycetidae</taxon>
        <taxon>Eurotiales</taxon>
        <taxon>Aspergillaceae</taxon>
        <taxon>Penicillium</taxon>
    </lineage>
</organism>
<sequence length="714" mass="83108">MSRIRMNNTGHGKLQVPGFGDIPIDYELPIGERFAHGVMEMHNVAALPGRAGRLTFPEVMMLRVMEQVTDKLNWEHDVFDESITTQWYTDLLSDWRARRYSKPYWDVSIDMDLVTSRMWEWCIMELRDKAVQFQRTGHILILNADSGVCKSDLIGKELQHGLQETFSVLENPSAKRLNSNPIIELLDPSLFQLAYGCSSVFNQGRQVNLFDDEIPFPATSNTHVPPIPGHPEEKVKPEHPRQTIRPYDTTISRTYRWSNRFQWLPCEVSFTGPEGTDVRVTSYINNLHPKNVQAYHMIEKLISMSLRPWNDILVKGRTSRYPLRIKTYGWEESGPNDEYGQMRPDWIRLGVPNSRWSQEKWDAYCVKAKQYLALPEPDQKYRIFDPDPTMWEGPDDQLRAVTPEMWMTHTSTNFEHFPEEERLTDIILLKGLRLHTFKYPEAGISYSYEDWKHGKTVKALIEKTNDESPSPPSEHQYQSVSLQEEFREKGLQVIVRVSSIELTPELPCYEGDDDFHVDGLLNEHVVATSRYYYDVDNVSDGRISFQQQDDLNTSKDRLGKGPMHKIFGLPIERDPDSWSFRWVPGLQTLGSVAAHEGRFLAWANTLRHKCRPFSLNDPTRPGHQRYITLFLVDPHYRICSTQNVPAQQHEWWRESALANMDPSRRMPQEIADPIMDEIGDWPIGIAQAERWKSESEKERERSKKWQTLAAEYIL</sequence>
<dbReference type="Pfam" id="PF21666">
    <property type="entry name" value="DUF4246_N"/>
    <property type="match status" value="1"/>
</dbReference>
<dbReference type="Pfam" id="PF14033">
    <property type="entry name" value="DUF4246"/>
    <property type="match status" value="1"/>
</dbReference>
<name>A0A0G4PJX7_PENC3</name>
<feature type="domain" description="DUF4246" evidence="2">
    <location>
        <begin position="117"/>
        <end position="654"/>
    </location>
</feature>
<dbReference type="InterPro" id="IPR049192">
    <property type="entry name" value="DUF4246_C"/>
</dbReference>
<dbReference type="AlphaFoldDB" id="A0A0G4PJX7"/>